<accession>A0ABV6Q7D5</accession>
<keyword evidence="2" id="KW-0677">Repeat</keyword>
<evidence type="ECO:0000256" key="2">
    <source>
        <dbReference type="ARBA" id="ARBA00022737"/>
    </source>
</evidence>
<dbReference type="InterPro" id="IPR021655">
    <property type="entry name" value="Put_metal-bd"/>
</dbReference>
<dbReference type="Pfam" id="PF18962">
    <property type="entry name" value="Por_Secre_tail"/>
    <property type="match status" value="1"/>
</dbReference>
<evidence type="ECO:0000313" key="6">
    <source>
        <dbReference type="Proteomes" id="UP001589832"/>
    </source>
</evidence>
<feature type="chain" id="PRO_5046672974" evidence="3">
    <location>
        <begin position="21"/>
        <end position="1149"/>
    </location>
</feature>
<evidence type="ECO:0000256" key="1">
    <source>
        <dbReference type="ARBA" id="ARBA00022729"/>
    </source>
</evidence>
<dbReference type="Pfam" id="PF02494">
    <property type="entry name" value="HYR"/>
    <property type="match status" value="2"/>
</dbReference>
<keyword evidence="6" id="KW-1185">Reference proteome</keyword>
<comment type="caution">
    <text evidence="5">The sequence shown here is derived from an EMBL/GenBank/DDBJ whole genome shotgun (WGS) entry which is preliminary data.</text>
</comment>
<dbReference type="NCBIfam" id="TIGR04183">
    <property type="entry name" value="Por_Secre_tail"/>
    <property type="match status" value="1"/>
</dbReference>
<keyword evidence="1 3" id="KW-0732">Signal</keyword>
<feature type="domain" description="HYR" evidence="4">
    <location>
        <begin position="743"/>
        <end position="825"/>
    </location>
</feature>
<dbReference type="EMBL" id="JBHLTQ010000003">
    <property type="protein sequence ID" value="MFC0604194.1"/>
    <property type="molecule type" value="Genomic_DNA"/>
</dbReference>
<dbReference type="InterPro" id="IPR026444">
    <property type="entry name" value="Secre_tail"/>
</dbReference>
<sequence length="1149" mass="123946">MKKLGLICCIWVFFVNYALGQQITAAEYFFDDDPGVGNATAINVTQGVSIDETFVIPTTGLSEGLHVLHIRTQDSDDVWSLYLRRYFFVNSIESYEDPTDYKILSAEYFIDDDPGVGNGTELEVTSGNTINENFSIPTVGLSEGLHVLHIRALDDNGTWGLYDRKYFYIHANTGYVNPTPYNIVEAEYFFNSDPGVGNGNTLAVTPSNSINESFAINTTGLPGGLHVLHIRAKDGNGTWSMYERRYFFIYTNDGYVEPTEYLITEAEYFFDNDPGAGNANPLSVTSGNTINESFAIDTSELEEGLHVLHIRAKDNNGTWSLYDRKYFYAMQPYNGPTPVQLVEAEYFLNDDPGVGNGTPIPVTPGTTLDEILVIPVECWNPDDYTLHIRIKDENDTWSHYMFDDFTVEEDMVPPTVITQDVIAELDASGNVSLTVDAIDNGSYDACGILNMSLDITDFNCSNLGENTVTLTVADNNNNVATNTAIVTVVDVTPPSVVTQNITVQLDEDGLATISENAVDNGSSDACGPLSYDTDVTSFDCSDLGDNIVTLTVTDGSENSNQATAIVTVVDTIFPTLQVPDNISTVTTTESCEASVLLPDVVFSDNCESSLSWEMSGAVSDSGNGQIGTYVFPLGTTNISFASIDTSGNTSTDAMTVVVIDNVLPSISNLPLDIDTTTDLGTCTAVVSWTEPLAIDNCTATITQISGLANGSQFPIGETIITYEVEDSSGNSFSDSFSVNVEDVENPLIENMPSETILDTEIGTCSASFSWVEPTADDNCSVVSFNQIAGPSNGSSFSLGETTVTYEAIDSSGNVKIESFIVIVNDNELPTISEVGDFEETLISGCDFSIPDYTGLTTVADNCGVASLVQTPSAGTIISGHNASQTITLLVTDNSGNTNSTSFVITLKGTSVYYADTDGDGFGDENNTIEDCELPVGYVENALDCDDTNENINPDATEIACNGIDENCNGMEDDDNIIPVCLTTDITVELDENTGQATIVANDVDNGSYDNCGIDSMTVSPSTFDNSNIGENEVILTIIDVNGNVAACQATVTVNNPTLSVEASELDDISIYPNPFGDKVIIKLPAIFSGSKFNIKLFDLRGRLVIDYQKQVINQQIIIEDLNQLDAAAYFIKIIDVSNGNFVQRKLIKH</sequence>
<dbReference type="PANTHER" id="PTHR24273:SF32">
    <property type="entry name" value="HYALIN"/>
    <property type="match status" value="1"/>
</dbReference>
<feature type="domain" description="HYR" evidence="4">
    <location>
        <begin position="970"/>
        <end position="1055"/>
    </location>
</feature>
<name>A0ABV6Q7D5_9FLAO</name>
<dbReference type="PROSITE" id="PS50825">
    <property type="entry name" value="HYR"/>
    <property type="match status" value="3"/>
</dbReference>
<dbReference type="PANTHER" id="PTHR24273">
    <property type="entry name" value="FI04643P-RELATED"/>
    <property type="match status" value="1"/>
</dbReference>
<dbReference type="Proteomes" id="UP001589832">
    <property type="component" value="Unassembled WGS sequence"/>
</dbReference>
<feature type="domain" description="HYR" evidence="4">
    <location>
        <begin position="659"/>
        <end position="742"/>
    </location>
</feature>
<dbReference type="RefSeq" id="WP_386061397.1">
    <property type="nucleotide sequence ID" value="NZ_JBHLTQ010000003.1"/>
</dbReference>
<evidence type="ECO:0000313" key="5">
    <source>
        <dbReference type="EMBL" id="MFC0604194.1"/>
    </source>
</evidence>
<reference evidence="5 6" key="1">
    <citation type="submission" date="2024-09" db="EMBL/GenBank/DDBJ databases">
        <authorList>
            <person name="Sun Q."/>
            <person name="Mori K."/>
        </authorList>
    </citation>
    <scope>NUCLEOTIDE SEQUENCE [LARGE SCALE GENOMIC DNA]</scope>
    <source>
        <strain evidence="5 6">NCAIM B.02481</strain>
    </source>
</reference>
<gene>
    <name evidence="5" type="ORF">ACFFGA_06490</name>
</gene>
<organism evidence="5 6">
    <name type="scientific">Winogradskyella pulchriflava</name>
    <dbReference type="NCBI Taxonomy" id="1110688"/>
    <lineage>
        <taxon>Bacteria</taxon>
        <taxon>Pseudomonadati</taxon>
        <taxon>Bacteroidota</taxon>
        <taxon>Flavobacteriia</taxon>
        <taxon>Flavobacteriales</taxon>
        <taxon>Flavobacteriaceae</taxon>
        <taxon>Winogradskyella</taxon>
    </lineage>
</organism>
<dbReference type="Pfam" id="PF11617">
    <property type="entry name" value="Cu-binding_MopE"/>
    <property type="match status" value="1"/>
</dbReference>
<evidence type="ECO:0000259" key="4">
    <source>
        <dbReference type="PROSITE" id="PS50825"/>
    </source>
</evidence>
<feature type="signal peptide" evidence="3">
    <location>
        <begin position="1"/>
        <end position="20"/>
    </location>
</feature>
<evidence type="ECO:0000256" key="3">
    <source>
        <dbReference type="SAM" id="SignalP"/>
    </source>
</evidence>
<proteinExistence type="predicted"/>
<protein>
    <submittedName>
        <fullName evidence="5">HYR domain-containing protein</fullName>
    </submittedName>
</protein>
<dbReference type="InterPro" id="IPR003410">
    <property type="entry name" value="HYR_dom"/>
</dbReference>